<dbReference type="GO" id="GO:0009102">
    <property type="term" value="P:biotin biosynthetic process"/>
    <property type="evidence" value="ECO:0007669"/>
    <property type="project" value="UniProtKB-UniRule"/>
</dbReference>
<evidence type="ECO:0000256" key="11">
    <source>
        <dbReference type="PIRSR" id="PIRSR604723-51"/>
    </source>
</evidence>
<dbReference type="InterPro" id="IPR015422">
    <property type="entry name" value="PyrdxlP-dep_Trfase_small"/>
</dbReference>
<comment type="similarity">
    <text evidence="4 12">Belongs to the class-II pyridoxal-phosphate-dependent aminotransferase family. BioF subfamily.</text>
</comment>
<keyword evidence="15" id="KW-1185">Reference proteome</keyword>
<keyword evidence="14" id="KW-0436">Ligase</keyword>
<evidence type="ECO:0000256" key="10">
    <source>
        <dbReference type="ARBA" id="ARBA00047715"/>
    </source>
</evidence>
<keyword evidence="9" id="KW-0012">Acyltransferase</keyword>
<comment type="catalytic activity">
    <reaction evidence="10 12">
        <text>6-carboxyhexanoyl-[ACP] + L-alanine + H(+) = (8S)-8-amino-7-oxononanoate + holo-[ACP] + CO2</text>
        <dbReference type="Rhea" id="RHEA:42288"/>
        <dbReference type="Rhea" id="RHEA-COMP:9685"/>
        <dbReference type="Rhea" id="RHEA-COMP:9955"/>
        <dbReference type="ChEBI" id="CHEBI:15378"/>
        <dbReference type="ChEBI" id="CHEBI:16526"/>
        <dbReference type="ChEBI" id="CHEBI:57972"/>
        <dbReference type="ChEBI" id="CHEBI:64479"/>
        <dbReference type="ChEBI" id="CHEBI:78846"/>
        <dbReference type="ChEBI" id="CHEBI:149468"/>
        <dbReference type="EC" id="2.3.1.47"/>
    </reaction>
</comment>
<name>A0A1M6MUT6_9FIRM</name>
<evidence type="ECO:0000256" key="6">
    <source>
        <dbReference type="ARBA" id="ARBA00022679"/>
    </source>
</evidence>
<dbReference type="InterPro" id="IPR004723">
    <property type="entry name" value="AONS_Archaea/Proteobacteria"/>
</dbReference>
<evidence type="ECO:0000256" key="2">
    <source>
        <dbReference type="ARBA" id="ARBA00002513"/>
    </source>
</evidence>
<comment type="function">
    <text evidence="2 12">Catalyzes the decarboxylative condensation of pimeloyl-[acyl-carrier protein] and L-alanine to produce 8-amino-7-oxononanoate (AON), [acyl-carrier protein], and carbon dioxide.</text>
</comment>
<evidence type="ECO:0000256" key="7">
    <source>
        <dbReference type="ARBA" id="ARBA00022756"/>
    </source>
</evidence>
<evidence type="ECO:0000256" key="5">
    <source>
        <dbReference type="ARBA" id="ARBA00011738"/>
    </source>
</evidence>
<dbReference type="InterPro" id="IPR015421">
    <property type="entry name" value="PyrdxlP-dep_Trfase_major"/>
</dbReference>
<dbReference type="RefSeq" id="WP_072965950.1">
    <property type="nucleotide sequence ID" value="NZ_FRAJ01000005.1"/>
</dbReference>
<dbReference type="UniPathway" id="UPA00078"/>
<dbReference type="Gene3D" id="3.90.1150.10">
    <property type="entry name" value="Aspartate Aminotransferase, domain 1"/>
    <property type="match status" value="1"/>
</dbReference>
<protein>
    <recommendedName>
        <fullName evidence="12">8-amino-7-ketopelargonate synthase</fullName>
        <ecNumber evidence="12">2.3.1.47</ecNumber>
    </recommendedName>
</protein>
<dbReference type="InterPro" id="IPR015424">
    <property type="entry name" value="PyrdxlP-dep_Trfase"/>
</dbReference>
<evidence type="ECO:0000256" key="1">
    <source>
        <dbReference type="ARBA" id="ARBA00001933"/>
    </source>
</evidence>
<dbReference type="AlphaFoldDB" id="A0A1M6MUT6"/>
<dbReference type="EC" id="2.3.1.47" evidence="12"/>
<comment type="pathway">
    <text evidence="3 12">Cofactor biosynthesis; biotin biosynthesis.</text>
</comment>
<dbReference type="SUPFAM" id="SSF53383">
    <property type="entry name" value="PLP-dependent transferases"/>
    <property type="match status" value="1"/>
</dbReference>
<accession>A0A1M6MUT6</accession>
<dbReference type="GO" id="GO:0008710">
    <property type="term" value="F:8-amino-7-oxononanoate synthase activity"/>
    <property type="evidence" value="ECO:0007669"/>
    <property type="project" value="UniProtKB-UniRule"/>
</dbReference>
<comment type="cofactor">
    <cofactor evidence="1 11 12">
        <name>pyridoxal 5'-phosphate</name>
        <dbReference type="ChEBI" id="CHEBI:597326"/>
    </cofactor>
</comment>
<keyword evidence="8 11" id="KW-0663">Pyridoxal phosphate</keyword>
<evidence type="ECO:0000256" key="12">
    <source>
        <dbReference type="RuleBase" id="RU003693"/>
    </source>
</evidence>
<dbReference type="STRING" id="1121266.SAMN02745883_00652"/>
<comment type="subunit">
    <text evidence="5 12">Homodimer.</text>
</comment>
<dbReference type="Gene3D" id="3.40.640.10">
    <property type="entry name" value="Type I PLP-dependent aspartate aminotransferase-like (Major domain)"/>
    <property type="match status" value="1"/>
</dbReference>
<dbReference type="PANTHER" id="PTHR13693:SF3">
    <property type="entry name" value="LD36009P"/>
    <property type="match status" value="1"/>
</dbReference>
<evidence type="ECO:0000259" key="13">
    <source>
        <dbReference type="Pfam" id="PF00155"/>
    </source>
</evidence>
<evidence type="ECO:0000256" key="3">
    <source>
        <dbReference type="ARBA" id="ARBA00004746"/>
    </source>
</evidence>
<dbReference type="NCBIfam" id="NF005394">
    <property type="entry name" value="PRK06939.1"/>
    <property type="match status" value="1"/>
</dbReference>
<feature type="domain" description="Aminotransferase class I/classII large" evidence="13">
    <location>
        <begin position="42"/>
        <end position="384"/>
    </location>
</feature>
<dbReference type="PANTHER" id="PTHR13693">
    <property type="entry name" value="CLASS II AMINOTRANSFERASE/8-AMINO-7-OXONONANOATE SYNTHASE"/>
    <property type="match status" value="1"/>
</dbReference>
<dbReference type="Proteomes" id="UP000184082">
    <property type="component" value="Unassembled WGS sequence"/>
</dbReference>
<dbReference type="InterPro" id="IPR004839">
    <property type="entry name" value="Aminotransferase_I/II_large"/>
</dbReference>
<dbReference type="NCBIfam" id="TIGR00858">
    <property type="entry name" value="bioF"/>
    <property type="match status" value="1"/>
</dbReference>
<keyword evidence="6 12" id="KW-0808">Transferase</keyword>
<evidence type="ECO:0000256" key="9">
    <source>
        <dbReference type="ARBA" id="ARBA00023315"/>
    </source>
</evidence>
<dbReference type="CDD" id="cd06454">
    <property type="entry name" value="KBL_like"/>
    <property type="match status" value="1"/>
</dbReference>
<dbReference type="GO" id="GO:0016874">
    <property type="term" value="F:ligase activity"/>
    <property type="evidence" value="ECO:0007669"/>
    <property type="project" value="UniProtKB-KW"/>
</dbReference>
<evidence type="ECO:0000313" key="15">
    <source>
        <dbReference type="Proteomes" id="UP000184082"/>
    </source>
</evidence>
<evidence type="ECO:0000256" key="4">
    <source>
        <dbReference type="ARBA" id="ARBA00010008"/>
    </source>
</evidence>
<proteinExistence type="inferred from homology"/>
<sequence>MSNVHELKFLKEKIEELKKQGVYRKLPVLEGANEAEVILNGKKVINLSSNNYLGFANHPRLKKAAIEAVEKYGVGAGAVRTIVGNMDIHEEMEKVLAEFKREEAVMVFQSGFNCNAGTIQAITEKGDLIVSDELNHASIIDGARLSKADKTIYKHNDMDDLERVLKENRDKYRNILIITDGVFSMDGDIANLPDIVELAEKYEAMTYVDDAHGSGVLGENGRGTVDHFGLHGRIDFSIGTLSKAIGVIGGYVAGSKTMQDWLSHRGRPLLFSTSLPPAAVGAIIEAVKMLMESSEYTDRLWANAKFFKERLGKLGFNTGNSQTPITPVIIGDEAKTMEFSRKLFENGVFVSGIVYPTVPKGTGRVRCMVTAGHTTEQLERAVEVFEKVGKEMKILK</sequence>
<organism evidence="14 15">
    <name type="scientific">Caminicella sporogenes DSM 14501</name>
    <dbReference type="NCBI Taxonomy" id="1121266"/>
    <lineage>
        <taxon>Bacteria</taxon>
        <taxon>Bacillati</taxon>
        <taxon>Bacillota</taxon>
        <taxon>Clostridia</taxon>
        <taxon>Peptostreptococcales</taxon>
        <taxon>Caminicellaceae</taxon>
        <taxon>Caminicella</taxon>
    </lineage>
</organism>
<feature type="modified residue" description="N6-(pyridoxal phosphate)lysine" evidence="11">
    <location>
        <position position="243"/>
    </location>
</feature>
<keyword evidence="7" id="KW-0093">Biotin biosynthesis</keyword>
<dbReference type="NCBIfam" id="TIGR01825">
    <property type="entry name" value="gly_Cac_T_rel"/>
    <property type="match status" value="1"/>
</dbReference>
<dbReference type="InterPro" id="IPR010962">
    <property type="entry name" value="AONS_Archaea/Firmicutes"/>
</dbReference>
<dbReference type="PROSITE" id="PS00599">
    <property type="entry name" value="AA_TRANSFER_CLASS_2"/>
    <property type="match status" value="1"/>
</dbReference>
<dbReference type="InterPro" id="IPR050087">
    <property type="entry name" value="AON_synthase_class-II"/>
</dbReference>
<dbReference type="GO" id="GO:0030170">
    <property type="term" value="F:pyridoxal phosphate binding"/>
    <property type="evidence" value="ECO:0007669"/>
    <property type="project" value="InterPro"/>
</dbReference>
<evidence type="ECO:0000256" key="8">
    <source>
        <dbReference type="ARBA" id="ARBA00022898"/>
    </source>
</evidence>
<dbReference type="InterPro" id="IPR001917">
    <property type="entry name" value="Aminotrans_II_pyridoxalP_BS"/>
</dbReference>
<evidence type="ECO:0000313" key="14">
    <source>
        <dbReference type="EMBL" id="SHJ87231.1"/>
    </source>
</evidence>
<dbReference type="EMBL" id="FRAJ01000005">
    <property type="protein sequence ID" value="SHJ87231.1"/>
    <property type="molecule type" value="Genomic_DNA"/>
</dbReference>
<dbReference type="FunFam" id="3.40.640.10:FF:000006">
    <property type="entry name" value="5-aminolevulinate synthase, mitochondrial"/>
    <property type="match status" value="1"/>
</dbReference>
<dbReference type="Pfam" id="PF00155">
    <property type="entry name" value="Aminotran_1_2"/>
    <property type="match status" value="1"/>
</dbReference>
<gene>
    <name evidence="14" type="ORF">SAMN02745883_00652</name>
</gene>
<reference evidence="14 15" key="1">
    <citation type="submission" date="2016-11" db="EMBL/GenBank/DDBJ databases">
        <authorList>
            <person name="Jaros S."/>
            <person name="Januszkiewicz K."/>
            <person name="Wedrychowicz H."/>
        </authorList>
    </citation>
    <scope>NUCLEOTIDE SEQUENCE [LARGE SCALE GENOMIC DNA]</scope>
    <source>
        <strain evidence="14 15">DSM 14501</strain>
    </source>
</reference>